<feature type="region of interest" description="Disordered" evidence="1">
    <location>
        <begin position="137"/>
        <end position="206"/>
    </location>
</feature>
<dbReference type="AlphaFoldDB" id="A0A5B7CXC5"/>
<dbReference type="InterPro" id="IPR046341">
    <property type="entry name" value="SET_dom_sf"/>
</dbReference>
<dbReference type="OrthoDB" id="6369905at2759"/>
<keyword evidence="3" id="KW-1185">Reference proteome</keyword>
<proteinExistence type="predicted"/>
<dbReference type="Gene3D" id="2.170.270.10">
    <property type="entry name" value="SET domain"/>
    <property type="match status" value="1"/>
</dbReference>
<name>A0A5B7CXC5_PORTR</name>
<gene>
    <name evidence="2" type="ORF">E2C01_004781</name>
</gene>
<evidence type="ECO:0000256" key="1">
    <source>
        <dbReference type="SAM" id="MobiDB-lite"/>
    </source>
</evidence>
<evidence type="ECO:0000313" key="3">
    <source>
        <dbReference type="Proteomes" id="UP000324222"/>
    </source>
</evidence>
<reference evidence="2 3" key="1">
    <citation type="submission" date="2019-05" db="EMBL/GenBank/DDBJ databases">
        <title>Another draft genome of Portunus trituberculatus and its Hox gene families provides insights of decapod evolution.</title>
        <authorList>
            <person name="Jeong J.-H."/>
            <person name="Song I."/>
            <person name="Kim S."/>
            <person name="Choi T."/>
            <person name="Kim D."/>
            <person name="Ryu S."/>
            <person name="Kim W."/>
        </authorList>
    </citation>
    <scope>NUCLEOTIDE SEQUENCE [LARGE SCALE GENOMIC DNA]</scope>
    <source>
        <tissue evidence="2">Muscle</tissue>
    </source>
</reference>
<feature type="compositionally biased region" description="Basic and acidic residues" evidence="1">
    <location>
        <begin position="156"/>
        <end position="170"/>
    </location>
</feature>
<comment type="caution">
    <text evidence="2">The sequence shown here is derived from an EMBL/GenBank/DDBJ whole genome shotgun (WGS) entry which is preliminary data.</text>
</comment>
<protein>
    <submittedName>
        <fullName evidence="2">Uncharacterized protein</fullName>
    </submittedName>
</protein>
<organism evidence="2 3">
    <name type="scientific">Portunus trituberculatus</name>
    <name type="common">Swimming crab</name>
    <name type="synonym">Neptunus trituberculatus</name>
    <dbReference type="NCBI Taxonomy" id="210409"/>
    <lineage>
        <taxon>Eukaryota</taxon>
        <taxon>Metazoa</taxon>
        <taxon>Ecdysozoa</taxon>
        <taxon>Arthropoda</taxon>
        <taxon>Crustacea</taxon>
        <taxon>Multicrustacea</taxon>
        <taxon>Malacostraca</taxon>
        <taxon>Eumalacostraca</taxon>
        <taxon>Eucarida</taxon>
        <taxon>Decapoda</taxon>
        <taxon>Pleocyemata</taxon>
        <taxon>Brachyura</taxon>
        <taxon>Eubrachyura</taxon>
        <taxon>Portunoidea</taxon>
        <taxon>Portunidae</taxon>
        <taxon>Portuninae</taxon>
        <taxon>Portunus</taxon>
    </lineage>
</organism>
<dbReference type="Proteomes" id="UP000324222">
    <property type="component" value="Unassembled WGS sequence"/>
</dbReference>
<dbReference type="EMBL" id="VSRR010000198">
    <property type="protein sequence ID" value="MPC12103.1"/>
    <property type="molecule type" value="Genomic_DNA"/>
</dbReference>
<evidence type="ECO:0000313" key="2">
    <source>
        <dbReference type="EMBL" id="MPC12103.1"/>
    </source>
</evidence>
<accession>A0A5B7CXC5</accession>
<sequence>MLAQCGAAALWLRSKGLVHVDASLVFNVLTHHDPPEERLVRLYDTREVAAPELRPPPADLLQSKVKEQETTVLGGVGGVREEDERRVAIRIKLCGECGARHVAGTCPFTRPTHVLPDSCPPPTPHTHELPQQNGVIVAPPHRESPVNLSGGGGGAGREEERETETWRDPQRPGSPTSYARTSLPPGLALERRVLPPPSDNNVDSDNDVGVVGVTQIPGRQVEVVVARAAITRYTQLGPVVGVPVRERDIPDDFCMVNLWETLHAVPAALTGTYLLPIFPILVRIPTTIPLPSLGVFNKWGPGKGSSGDLDVVDLVP</sequence>